<feature type="region of interest" description="Disordered" evidence="1">
    <location>
        <begin position="91"/>
        <end position="114"/>
    </location>
</feature>
<dbReference type="EMBL" id="JBHRZN010000002">
    <property type="protein sequence ID" value="MFC3849903.1"/>
    <property type="molecule type" value="Genomic_DNA"/>
</dbReference>
<name>A0ABV7ZMV8_9CORY</name>
<reference evidence="3" key="1">
    <citation type="journal article" date="2019" name="Int. J. Syst. Evol. Microbiol.">
        <title>The Global Catalogue of Microorganisms (GCM) 10K type strain sequencing project: providing services to taxonomists for standard genome sequencing and annotation.</title>
        <authorList>
            <consortium name="The Broad Institute Genomics Platform"/>
            <consortium name="The Broad Institute Genome Sequencing Center for Infectious Disease"/>
            <person name="Wu L."/>
            <person name="Ma J."/>
        </authorList>
    </citation>
    <scope>NUCLEOTIDE SEQUENCE [LARGE SCALE GENOMIC DNA]</scope>
    <source>
        <strain evidence="3">CCUG 53252</strain>
    </source>
</reference>
<dbReference type="Proteomes" id="UP001595751">
    <property type="component" value="Unassembled WGS sequence"/>
</dbReference>
<proteinExistence type="predicted"/>
<sequence length="114" mass="12630">MALAVSVALITQIGTFLVQYLQRHHDRERRRNEEWHRNLRWAVDLISDGDDASLVLGVHALDALDDDDALSENDQRLIDAILTAILAGFDQDDGATGNEHGYTEADKDDGGDSE</sequence>
<accession>A0ABV7ZMV8</accession>
<feature type="compositionally biased region" description="Basic and acidic residues" evidence="1">
    <location>
        <begin position="101"/>
        <end position="114"/>
    </location>
</feature>
<evidence type="ECO:0000313" key="2">
    <source>
        <dbReference type="EMBL" id="MFC3849903.1"/>
    </source>
</evidence>
<keyword evidence="3" id="KW-1185">Reference proteome</keyword>
<evidence type="ECO:0000256" key="1">
    <source>
        <dbReference type="SAM" id="MobiDB-lite"/>
    </source>
</evidence>
<comment type="caution">
    <text evidence="2">The sequence shown here is derived from an EMBL/GenBank/DDBJ whole genome shotgun (WGS) entry which is preliminary data.</text>
</comment>
<dbReference type="RefSeq" id="WP_290289089.1">
    <property type="nucleotide sequence ID" value="NZ_CP047211.1"/>
</dbReference>
<evidence type="ECO:0000313" key="3">
    <source>
        <dbReference type="Proteomes" id="UP001595751"/>
    </source>
</evidence>
<gene>
    <name evidence="2" type="ORF">ACFORJ_06960</name>
</gene>
<organism evidence="2 3">
    <name type="scientific">Corynebacterium hansenii</name>
    <dbReference type="NCBI Taxonomy" id="394964"/>
    <lineage>
        <taxon>Bacteria</taxon>
        <taxon>Bacillati</taxon>
        <taxon>Actinomycetota</taxon>
        <taxon>Actinomycetes</taxon>
        <taxon>Mycobacteriales</taxon>
        <taxon>Corynebacteriaceae</taxon>
        <taxon>Corynebacterium</taxon>
    </lineage>
</organism>
<protein>
    <submittedName>
        <fullName evidence="2">Uncharacterized protein</fullName>
    </submittedName>
</protein>